<protein>
    <submittedName>
        <fullName evidence="2">KAP family P-loop domain protein</fullName>
    </submittedName>
</protein>
<dbReference type="EMBL" id="FCOK02000065">
    <property type="protein sequence ID" value="SAL61486.1"/>
    <property type="molecule type" value="Genomic_DNA"/>
</dbReference>
<sequence length="617" mass="67576">MWHDVEATSDLLNFSLIAETAAGLIHDAGGQPISIGISGSWGTGKSSLVKMIGGALGEKDTSGKPYLFVEFNAWLYQGFDDAKLALLQAVSDVLSEEARNQKTFLEKAADFAKRVRWFRALKIAAPVASAAIVGGAVGGPIGAILGGLSGLVSGSLKESDIEKVKKAYDDLSPEVRELLKEKEVESPQKEIEGLRKAFAELLESLQVTLVVLVDDLDRCMPDTAISTLEAIRLLLFLPRTAFIIAADEKMIRSAVRAHFAQAQFDDELVTSYFDKLIQIPLRVPRLGVNEVKAYVLLLMLDLAVRRKLVDPTVAETAKTNVLAAVKEGWLGGLTRQKLVSAMGAAAAKLEKEIDIADQLAAILATVDQISGNPRLIKRFLNNLLIRESVAKAHGMTISFEHLVKLQLFERCASSAAFEFLAKSVTSSEDGQPEFLHKLEDELKNGEPYEAPDPSWNSPFVADWVALSPSLAGTNLRPLLHLSRDRVVALAALDELSREARSVFESLLEAKTVQHALVEQVKALGESEAESVLTRLKRRARTEQWDVVALRRCLHITKAFPTLGRSFCSLLDEIPPKDRPPVLVPLIASEEWAKELLERWAADAHTPAPVKNAIKIKR</sequence>
<accession>A0A158IY15</accession>
<dbReference type="PANTHER" id="PTHR22674">
    <property type="entry name" value="NTPASE, KAP FAMILY P-LOOP DOMAIN-CONTAINING 1"/>
    <property type="match status" value="1"/>
</dbReference>
<evidence type="ECO:0000313" key="2">
    <source>
        <dbReference type="EMBL" id="SAL61486.1"/>
    </source>
</evidence>
<dbReference type="RefSeq" id="WP_062091068.1">
    <property type="nucleotide sequence ID" value="NZ_FCOK02000065.1"/>
</dbReference>
<feature type="domain" description="KAP NTPase" evidence="1">
    <location>
        <begin position="15"/>
        <end position="389"/>
    </location>
</feature>
<dbReference type="SUPFAM" id="SSF52540">
    <property type="entry name" value="P-loop containing nucleoside triphosphate hydrolases"/>
    <property type="match status" value="1"/>
</dbReference>
<dbReference type="Proteomes" id="UP000054683">
    <property type="component" value="Unassembled WGS sequence"/>
</dbReference>
<dbReference type="InterPro" id="IPR011646">
    <property type="entry name" value="KAP_P-loop"/>
</dbReference>
<name>A0A158IY15_9BURK</name>
<evidence type="ECO:0000259" key="1">
    <source>
        <dbReference type="Pfam" id="PF07693"/>
    </source>
</evidence>
<dbReference type="AlphaFoldDB" id="A0A158IY15"/>
<dbReference type="OrthoDB" id="88903at2"/>
<dbReference type="PANTHER" id="PTHR22674:SF6">
    <property type="entry name" value="NTPASE KAP FAMILY P-LOOP DOMAIN-CONTAINING PROTEIN 1"/>
    <property type="match status" value="1"/>
</dbReference>
<gene>
    <name evidence="2" type="ORF">AWB69_06835</name>
</gene>
<dbReference type="InterPro" id="IPR052754">
    <property type="entry name" value="NTPase_KAP_P-loop"/>
</dbReference>
<dbReference type="Gene3D" id="3.40.50.300">
    <property type="entry name" value="P-loop containing nucleotide triphosphate hydrolases"/>
    <property type="match status" value="1"/>
</dbReference>
<dbReference type="InterPro" id="IPR027417">
    <property type="entry name" value="P-loop_NTPase"/>
</dbReference>
<organism evidence="2 3">
    <name type="scientific">Caballeronia udeis</name>
    <dbReference type="NCBI Taxonomy" id="1232866"/>
    <lineage>
        <taxon>Bacteria</taxon>
        <taxon>Pseudomonadati</taxon>
        <taxon>Pseudomonadota</taxon>
        <taxon>Betaproteobacteria</taxon>
        <taxon>Burkholderiales</taxon>
        <taxon>Burkholderiaceae</taxon>
        <taxon>Caballeronia</taxon>
    </lineage>
</organism>
<proteinExistence type="predicted"/>
<dbReference type="Pfam" id="PF07693">
    <property type="entry name" value="KAP_NTPase"/>
    <property type="match status" value="1"/>
</dbReference>
<reference evidence="2 3" key="1">
    <citation type="submission" date="2016-01" db="EMBL/GenBank/DDBJ databases">
        <authorList>
            <person name="Oliw E.H."/>
        </authorList>
    </citation>
    <scope>NUCLEOTIDE SEQUENCE [LARGE SCALE GENOMIC DNA]</scope>
    <source>
        <strain evidence="2">LMG 27134</strain>
    </source>
</reference>
<evidence type="ECO:0000313" key="3">
    <source>
        <dbReference type="Proteomes" id="UP000054683"/>
    </source>
</evidence>